<keyword evidence="4" id="KW-1185">Reference proteome</keyword>
<gene>
    <name evidence="2" type="ORF">BCF50_3521</name>
    <name evidence="1" type="ORF">EGI05_08285</name>
</gene>
<evidence type="ECO:0000313" key="2">
    <source>
        <dbReference type="EMBL" id="TDX90321.1"/>
    </source>
</evidence>
<dbReference type="EMBL" id="RJTX01000001">
    <property type="protein sequence ID" value="ROI00847.1"/>
    <property type="molecule type" value="Genomic_DNA"/>
</dbReference>
<reference evidence="2 4" key="2">
    <citation type="submission" date="2019-03" db="EMBL/GenBank/DDBJ databases">
        <title>Genomic Encyclopedia of Archaeal and Bacterial Type Strains, Phase II (KMG-II): from individual species to whole genera.</title>
        <authorList>
            <person name="Goeker M."/>
        </authorList>
    </citation>
    <scope>NUCLEOTIDE SEQUENCE [LARGE SCALE GENOMIC DNA]</scope>
    <source>
        <strain evidence="2 4">DSM 15235</strain>
    </source>
</reference>
<dbReference type="EMBL" id="SOQW01000005">
    <property type="protein sequence ID" value="TDX90321.1"/>
    <property type="molecule type" value="Genomic_DNA"/>
</dbReference>
<comment type="caution">
    <text evidence="1">The sequence shown here is derived from an EMBL/GenBank/DDBJ whole genome shotgun (WGS) entry which is preliminary data.</text>
</comment>
<dbReference type="RefSeq" id="WP_123262527.1">
    <property type="nucleotide sequence ID" value="NZ_RJTX01000001.1"/>
</dbReference>
<proteinExistence type="predicted"/>
<organism evidence="1 3">
    <name type="scientific">Chryseobacterium daecheongense</name>
    <dbReference type="NCBI Taxonomy" id="192389"/>
    <lineage>
        <taxon>Bacteria</taxon>
        <taxon>Pseudomonadati</taxon>
        <taxon>Bacteroidota</taxon>
        <taxon>Flavobacteriia</taxon>
        <taxon>Flavobacteriales</taxon>
        <taxon>Weeksellaceae</taxon>
        <taxon>Chryseobacterium group</taxon>
        <taxon>Chryseobacterium</taxon>
    </lineage>
</organism>
<accession>A0A3N0W740</accession>
<dbReference type="AlphaFoldDB" id="A0A3N0W740"/>
<dbReference type="Proteomes" id="UP000295709">
    <property type="component" value="Unassembled WGS sequence"/>
</dbReference>
<dbReference type="Proteomes" id="UP000269375">
    <property type="component" value="Unassembled WGS sequence"/>
</dbReference>
<evidence type="ECO:0000313" key="3">
    <source>
        <dbReference type="Proteomes" id="UP000269375"/>
    </source>
</evidence>
<evidence type="ECO:0000313" key="1">
    <source>
        <dbReference type="EMBL" id="ROI00847.1"/>
    </source>
</evidence>
<protein>
    <recommendedName>
        <fullName evidence="5">NERD domain-containing protein</fullName>
    </recommendedName>
</protein>
<evidence type="ECO:0008006" key="5">
    <source>
        <dbReference type="Google" id="ProtNLM"/>
    </source>
</evidence>
<evidence type="ECO:0000313" key="4">
    <source>
        <dbReference type="Proteomes" id="UP000295709"/>
    </source>
</evidence>
<sequence>MAKYKTTTRLKLIVALSWKDIFPEKIEKGDVIDILTGIDPDFLLLIICAINQSFVAKESFELKLLNSLSDFEQIKYRYKIHKILSSITPEDSNSYNRDSKCIFNVKANSLLIKKIVENYNYLKEKATNVFESFPFIQAYLIFNEEVFPKNKFMDDIPDKYFKSLAQFIISAKTIDFDFVYHQLFIFVRLRSLFEYLCRNYEGFLQKFEKKYQINGLDKYIFDQLSLLNYLNDKNYIDFDLKNTYEIQIREYCEELCINSVFNRGKINNIELKYYPLLKDPKNSNGYFVLNKAYFFLNFYHKIKFQAFQFLKDEYKVFNTYNDFSSEYAEKGGEEILFRNLIKLSLKNKYYKIIFNDNDKSLLDCLIFNNRHIFLFEFKDYESINKLDSIYNYQEVEKIISENFVEKKGVSQLISMMKRLKNNADFNDIIVKKNIKLHNVEIYSILVVSNSFYNIPALEHYLGLKMIEKVNTLDLGFKKIHNLAMIDLNSLVELTYYNNQFDLVKCLKEYALKKKKFNENVTLPNYPSFRECFIKSDVVKNSDFLTQFLKLTNFEDNNDIKVMSENFFKQREKKKTL</sequence>
<dbReference type="OrthoDB" id="1266373at2"/>
<name>A0A3N0W740_9FLAO</name>
<reference evidence="3" key="1">
    <citation type="submission" date="2018-11" db="EMBL/GenBank/DDBJ databases">
        <title>Proposal to divide the Flavobacteriaceae and reorganize its genera based on Amino Acid Identity values calculated from whole genome sequences.</title>
        <authorList>
            <person name="Nicholson A.C."/>
            <person name="Gulvik C.A."/>
            <person name="Whitney A.M."/>
            <person name="Humrighouse B.W."/>
            <person name="Bell M."/>
            <person name="Holmes B."/>
            <person name="Steigerwalt A."/>
            <person name="Villarma A."/>
            <person name="Sheth M."/>
            <person name="Batra D."/>
            <person name="Pryor J."/>
            <person name="Bernardet J.-F."/>
            <person name="Hugo C."/>
            <person name="Kampfer P."/>
            <person name="Newman J."/>
            <person name="Mcquiston J.R."/>
        </authorList>
    </citation>
    <scope>NUCLEOTIDE SEQUENCE [LARGE SCALE GENOMIC DNA]</scope>
    <source>
        <strain evidence="3">DSM 15235</strain>
    </source>
</reference>